<evidence type="ECO:0000256" key="4">
    <source>
        <dbReference type="ARBA" id="ARBA00022840"/>
    </source>
</evidence>
<keyword evidence="8" id="KW-0723">Serine/threonine-protein kinase</keyword>
<keyword evidence="9" id="KW-1185">Reference proteome</keyword>
<dbReference type="SUPFAM" id="SSF56112">
    <property type="entry name" value="Protein kinase-like (PK-like)"/>
    <property type="match status" value="1"/>
</dbReference>
<keyword evidence="2" id="KW-0547">Nucleotide-binding</keyword>
<sequence length="631" mass="68771">MNESPRIIQNQYQLLGPVGNGEGGMGVVYRAIDLTLDRIVAVKLIRPDLQDRDDIEKRFQREAKALARLNHPNIASVYNFCRDGNEYCLVMEFINGHTLTELLKLKGPFSQSQAIDLIVQALNGLAHAHERGVLHRDIKPANLMLTSEGTLKLLDFGIARLTDAPTTQITQTKYLTGTVRYMAPELLDGGQPSTSSDLYALNLVLYELLTGRAAFKAPTVMRLIIQILNEPLPSLQEHLPQASGALTRLMERMMAKDPAVRISDARQLAKALGEAAATPAEKKEELTAEPPTSITLVDPLPRVRLSTPASSPSPERPNTPAPDPASTLGEPAWALPKKRGKGLWIWLLLVSIVLGGTGIWYILTKPVAMESVSRRPQPSVDSTITESVDALPTTNPTSKDTSSVAQQTELVSNKPDKPTVGQSTVNRPNQRPEQKQPVTQVSTTQASRKPQLVVESSTGPVNPPATVPISSQTRTDVSVPVVKKNDENTTSELTDKPVERPVARPVAEPKSVTITRKTTLRLTPLETYRADRLNRGDEVRFTVSAVIGEEVVSLGSQAAARAVVSEVQAVGGLTTRSYIFLKRMVLEFVGNEPIKLSLMGSEPEIRFDAKQANAVIGTLQMRAAKPLTVNL</sequence>
<reference evidence="8 9" key="1">
    <citation type="submission" date="2018-08" db="EMBL/GenBank/DDBJ databases">
        <title>Fibrisoma montanum sp. nov., isolated from Danxia mountain soil.</title>
        <authorList>
            <person name="Huang Y."/>
        </authorList>
    </citation>
    <scope>NUCLEOTIDE SEQUENCE [LARGE SCALE GENOMIC DNA]</scope>
    <source>
        <strain evidence="8 9">HYT19</strain>
    </source>
</reference>
<evidence type="ECO:0000259" key="7">
    <source>
        <dbReference type="PROSITE" id="PS50011"/>
    </source>
</evidence>
<evidence type="ECO:0000313" key="8">
    <source>
        <dbReference type="EMBL" id="RIV21586.1"/>
    </source>
</evidence>
<feature type="region of interest" description="Disordered" evidence="5">
    <location>
        <begin position="370"/>
        <end position="476"/>
    </location>
</feature>
<dbReference type="InterPro" id="IPR011009">
    <property type="entry name" value="Kinase-like_dom_sf"/>
</dbReference>
<evidence type="ECO:0000256" key="6">
    <source>
        <dbReference type="SAM" id="Phobius"/>
    </source>
</evidence>
<dbReference type="InterPro" id="IPR000719">
    <property type="entry name" value="Prot_kinase_dom"/>
</dbReference>
<evidence type="ECO:0000313" key="9">
    <source>
        <dbReference type="Proteomes" id="UP000283523"/>
    </source>
</evidence>
<feature type="compositionally biased region" description="Pro residues" evidence="5">
    <location>
        <begin position="314"/>
        <end position="323"/>
    </location>
</feature>
<feature type="compositionally biased region" description="Polar residues" evidence="5">
    <location>
        <begin position="420"/>
        <end position="460"/>
    </location>
</feature>
<dbReference type="OrthoDB" id="9813021at2"/>
<keyword evidence="1" id="KW-0808">Transferase</keyword>
<gene>
    <name evidence="8" type="ORF">DYU11_19495</name>
</gene>
<dbReference type="PANTHER" id="PTHR43289">
    <property type="entry name" value="MITOGEN-ACTIVATED PROTEIN KINASE KINASE KINASE 20-RELATED"/>
    <property type="match status" value="1"/>
</dbReference>
<dbReference type="EMBL" id="QXED01000005">
    <property type="protein sequence ID" value="RIV21586.1"/>
    <property type="molecule type" value="Genomic_DNA"/>
</dbReference>
<keyword evidence="3 8" id="KW-0418">Kinase</keyword>
<dbReference type="GO" id="GO:0005524">
    <property type="term" value="F:ATP binding"/>
    <property type="evidence" value="ECO:0007669"/>
    <property type="project" value="UniProtKB-KW"/>
</dbReference>
<evidence type="ECO:0000256" key="3">
    <source>
        <dbReference type="ARBA" id="ARBA00022777"/>
    </source>
</evidence>
<feature type="domain" description="Protein kinase" evidence="7">
    <location>
        <begin position="14"/>
        <end position="273"/>
    </location>
</feature>
<dbReference type="RefSeq" id="WP_119669377.1">
    <property type="nucleotide sequence ID" value="NZ_QXED01000005.1"/>
</dbReference>
<dbReference type="AlphaFoldDB" id="A0A418M704"/>
<name>A0A418M704_9BACT</name>
<dbReference type="InterPro" id="IPR008271">
    <property type="entry name" value="Ser/Thr_kinase_AS"/>
</dbReference>
<dbReference type="PROSITE" id="PS00108">
    <property type="entry name" value="PROTEIN_KINASE_ST"/>
    <property type="match status" value="1"/>
</dbReference>
<dbReference type="Proteomes" id="UP000283523">
    <property type="component" value="Unassembled WGS sequence"/>
</dbReference>
<dbReference type="PANTHER" id="PTHR43289:SF6">
    <property type="entry name" value="SERINE_THREONINE-PROTEIN KINASE NEKL-3"/>
    <property type="match status" value="1"/>
</dbReference>
<dbReference type="GO" id="GO:0004674">
    <property type="term" value="F:protein serine/threonine kinase activity"/>
    <property type="evidence" value="ECO:0007669"/>
    <property type="project" value="UniProtKB-KW"/>
</dbReference>
<dbReference type="SMART" id="SM00220">
    <property type="entry name" value="S_TKc"/>
    <property type="match status" value="1"/>
</dbReference>
<keyword evidence="6" id="KW-0812">Transmembrane</keyword>
<comment type="caution">
    <text evidence="8">The sequence shown here is derived from an EMBL/GenBank/DDBJ whole genome shotgun (WGS) entry which is preliminary data.</text>
</comment>
<proteinExistence type="predicted"/>
<dbReference type="Gene3D" id="3.30.200.20">
    <property type="entry name" value="Phosphorylase Kinase, domain 1"/>
    <property type="match status" value="1"/>
</dbReference>
<organism evidence="8 9">
    <name type="scientific">Fibrisoma montanum</name>
    <dbReference type="NCBI Taxonomy" id="2305895"/>
    <lineage>
        <taxon>Bacteria</taxon>
        <taxon>Pseudomonadati</taxon>
        <taxon>Bacteroidota</taxon>
        <taxon>Cytophagia</taxon>
        <taxon>Cytophagales</taxon>
        <taxon>Spirosomataceae</taxon>
        <taxon>Fibrisoma</taxon>
    </lineage>
</organism>
<dbReference type="Pfam" id="PF00069">
    <property type="entry name" value="Pkinase"/>
    <property type="match status" value="1"/>
</dbReference>
<feature type="transmembrane region" description="Helical" evidence="6">
    <location>
        <begin position="343"/>
        <end position="363"/>
    </location>
</feature>
<dbReference type="PROSITE" id="PS50011">
    <property type="entry name" value="PROTEIN_KINASE_DOM"/>
    <property type="match status" value="1"/>
</dbReference>
<evidence type="ECO:0000256" key="5">
    <source>
        <dbReference type="SAM" id="MobiDB-lite"/>
    </source>
</evidence>
<keyword evidence="4" id="KW-0067">ATP-binding</keyword>
<keyword evidence="6" id="KW-0472">Membrane</keyword>
<keyword evidence="6" id="KW-1133">Transmembrane helix</keyword>
<protein>
    <submittedName>
        <fullName evidence="8">Serine/threonine protein kinase</fullName>
    </submittedName>
</protein>
<feature type="region of interest" description="Disordered" evidence="5">
    <location>
        <begin position="273"/>
        <end position="332"/>
    </location>
</feature>
<dbReference type="Gene3D" id="1.10.510.10">
    <property type="entry name" value="Transferase(Phosphotransferase) domain 1"/>
    <property type="match status" value="1"/>
</dbReference>
<evidence type="ECO:0000256" key="1">
    <source>
        <dbReference type="ARBA" id="ARBA00022679"/>
    </source>
</evidence>
<dbReference type="CDD" id="cd14014">
    <property type="entry name" value="STKc_PknB_like"/>
    <property type="match status" value="1"/>
</dbReference>
<accession>A0A418M704</accession>
<evidence type="ECO:0000256" key="2">
    <source>
        <dbReference type="ARBA" id="ARBA00022741"/>
    </source>
</evidence>
<feature type="compositionally biased region" description="Polar residues" evidence="5">
    <location>
        <begin position="374"/>
        <end position="411"/>
    </location>
</feature>